<dbReference type="PIRSF" id="PIRSF009433">
    <property type="entry name" value="DUF1464"/>
    <property type="match status" value="1"/>
</dbReference>
<gene>
    <name evidence="1" type="ORF">SACC_01290</name>
</gene>
<protein>
    <submittedName>
        <fullName evidence="1">Acetate kinase</fullName>
    </submittedName>
</protein>
<keyword evidence="2" id="KW-1185">Reference proteome</keyword>
<dbReference type="Pfam" id="PF07318">
    <property type="entry name" value="DUF1464"/>
    <property type="match status" value="1"/>
</dbReference>
<keyword evidence="1" id="KW-0808">Transferase</keyword>
<dbReference type="AlphaFoldDB" id="A0AAQ4CMT1"/>
<reference evidence="1 2" key="1">
    <citation type="journal article" date="2022" name="Microbiol. Resour. Announc.">
        <title>Complete Genome Sequence of the Hyperthermophilic and Acidophilic Archaeon Saccharolobus caldissimus Strain HS-3T.</title>
        <authorList>
            <person name="Sakai H.D."/>
            <person name="Kurosawa N."/>
        </authorList>
    </citation>
    <scope>NUCLEOTIDE SEQUENCE [LARGE SCALE GENOMIC DNA]</scope>
    <source>
        <strain evidence="1 2">JCM32116</strain>
    </source>
</reference>
<evidence type="ECO:0000313" key="2">
    <source>
        <dbReference type="Proteomes" id="UP001319921"/>
    </source>
</evidence>
<dbReference type="EMBL" id="AP025226">
    <property type="protein sequence ID" value="BDB97112.1"/>
    <property type="molecule type" value="Genomic_DNA"/>
</dbReference>
<dbReference type="InterPro" id="IPR009927">
    <property type="entry name" value="DUF1464"/>
</dbReference>
<name>A0AAQ4CMT1_9CREN</name>
<accession>A0AAQ4CMT1</accession>
<organism evidence="1 2">
    <name type="scientific">Saccharolobus caldissimus</name>
    <dbReference type="NCBI Taxonomy" id="1702097"/>
    <lineage>
        <taxon>Archaea</taxon>
        <taxon>Thermoproteota</taxon>
        <taxon>Thermoprotei</taxon>
        <taxon>Sulfolobales</taxon>
        <taxon>Sulfolobaceae</taxon>
        <taxon>Saccharolobus</taxon>
    </lineage>
</organism>
<sequence>MMKKSRIEVINDIARQPLMIFVGIDPGSETYAFAFINELGSIVKYFEIPSDLVEKDSMRLAKLISNYNPVAVALPSGHGLPFYNIKNINNKEIFLLTLKDPNESGPLRNFLLSAKQYLSLYNSFTIPSVIELNSVPIERKIDVIDMGTADKVCAAFFYRIYLNMKNFILVEMGRKFTAILIVIDGKIVNGYGGTYLSGLDGEVAYLLHKYSRIDKSTIYSINRNTELIRIIAEWYSIKYNLPIIVSGYSKDLLEFGIKYHFKFKEAAVGAAFIANAYFGGSLHHYTEEGMLESSLTSISFVRLRNWQEIISWIETL</sequence>
<dbReference type="Proteomes" id="UP001319921">
    <property type="component" value="Chromosome"/>
</dbReference>
<keyword evidence="1" id="KW-0418">Kinase</keyword>
<dbReference type="KEGG" id="scas:SACC_01290"/>
<dbReference type="GO" id="GO:0016301">
    <property type="term" value="F:kinase activity"/>
    <property type="evidence" value="ECO:0007669"/>
    <property type="project" value="UniProtKB-KW"/>
</dbReference>
<evidence type="ECO:0000313" key="1">
    <source>
        <dbReference type="EMBL" id="BDB97112.1"/>
    </source>
</evidence>
<proteinExistence type="predicted"/>